<keyword evidence="4" id="KW-0732">Signal</keyword>
<dbReference type="PANTHER" id="PTHR43343">
    <property type="entry name" value="PEPTIDASE S12"/>
    <property type="match status" value="1"/>
</dbReference>
<keyword evidence="3" id="KW-0802">TPR repeat</keyword>
<protein>
    <recommendedName>
        <fullName evidence="7">Serine protease</fullName>
    </recommendedName>
</protein>
<dbReference type="InterPro" id="IPR009003">
    <property type="entry name" value="Peptidase_S1_PA"/>
</dbReference>
<dbReference type="InterPro" id="IPR001940">
    <property type="entry name" value="Peptidase_S1C"/>
</dbReference>
<dbReference type="Pfam" id="PF13365">
    <property type="entry name" value="Trypsin_2"/>
    <property type="match status" value="1"/>
</dbReference>
<dbReference type="EMBL" id="BMHV01000019">
    <property type="protein sequence ID" value="GGF70384.1"/>
    <property type="molecule type" value="Genomic_DNA"/>
</dbReference>
<dbReference type="InterPro" id="IPR011990">
    <property type="entry name" value="TPR-like_helical_dom_sf"/>
</dbReference>
<keyword evidence="1" id="KW-0645">Protease</keyword>
<dbReference type="SUPFAM" id="SSF50494">
    <property type="entry name" value="Trypsin-like serine proteases"/>
    <property type="match status" value="1"/>
</dbReference>
<reference evidence="5" key="2">
    <citation type="submission" date="2020-09" db="EMBL/GenBank/DDBJ databases">
        <authorList>
            <person name="Sun Q."/>
            <person name="Zhou Y."/>
        </authorList>
    </citation>
    <scope>NUCLEOTIDE SEQUENCE</scope>
    <source>
        <strain evidence="5">CGMCC 1.15254</strain>
    </source>
</reference>
<proteinExistence type="predicted"/>
<dbReference type="Gene3D" id="2.40.10.120">
    <property type="match status" value="1"/>
</dbReference>
<reference evidence="5" key="1">
    <citation type="journal article" date="2014" name="Int. J. Syst. Evol. Microbiol.">
        <title>Complete genome sequence of Corynebacterium casei LMG S-19264T (=DSM 44701T), isolated from a smear-ripened cheese.</title>
        <authorList>
            <consortium name="US DOE Joint Genome Institute (JGI-PGF)"/>
            <person name="Walter F."/>
            <person name="Albersmeier A."/>
            <person name="Kalinowski J."/>
            <person name="Ruckert C."/>
        </authorList>
    </citation>
    <scope>NUCLEOTIDE SEQUENCE</scope>
    <source>
        <strain evidence="5">CGMCC 1.15254</strain>
    </source>
</reference>
<gene>
    <name evidence="5" type="ORF">GCM10011332_25490</name>
</gene>
<dbReference type="GO" id="GO:0006508">
    <property type="term" value="P:proteolysis"/>
    <property type="evidence" value="ECO:0007669"/>
    <property type="project" value="UniProtKB-KW"/>
</dbReference>
<dbReference type="Gene3D" id="1.25.40.10">
    <property type="entry name" value="Tetratricopeptide repeat domain"/>
    <property type="match status" value="1"/>
</dbReference>
<dbReference type="SUPFAM" id="SSF48452">
    <property type="entry name" value="TPR-like"/>
    <property type="match status" value="1"/>
</dbReference>
<evidence type="ECO:0000256" key="4">
    <source>
        <dbReference type="SAM" id="SignalP"/>
    </source>
</evidence>
<dbReference type="Pfam" id="PF14559">
    <property type="entry name" value="TPR_19"/>
    <property type="match status" value="1"/>
</dbReference>
<evidence type="ECO:0000256" key="2">
    <source>
        <dbReference type="ARBA" id="ARBA00022801"/>
    </source>
</evidence>
<dbReference type="InterPro" id="IPR051201">
    <property type="entry name" value="Chloro_Bact_Ser_Proteases"/>
</dbReference>
<evidence type="ECO:0000256" key="1">
    <source>
        <dbReference type="ARBA" id="ARBA00022670"/>
    </source>
</evidence>
<sequence length="502" mass="56453">MKHCVRFFCQILLCLSLFNPSIGLADNYQKIQKARDAIDLERLDQSLSLLKSIEPVDNQEAAQIDQLIGEIYLQVGKPSKALEFFEQAITSIMEDGEAMAGLAEALFGVGKITQAKRYAQSALRDNDDLVRAHIVLTKIEASTGNTYQAKQRIEKLFKQKARNEDVAIAYADFLYDQGDDKKAFNLLSDFTRKNINGAKALDHFGRLLWLAGYERKAVKAREQAGKLYEKQGNQYRAENILNWVLEHKNTARRKAKPFQDNKQNSNFSLARHFEPIQIPFGYRPAGQGSGFIVNEGRYVVTNHHVVEGAERLVVRNGTGEVRNATVIRFSHKNKNDLAVLELDKPYDANYAIRLEEMGDPTPGRTSIVMGYPLAFMLGKHMPSVTEGSVSAVIGAFNQQSKFQTTAKVNKGNSGGPIFDLQGNLIGVVVMKWFAIPTGNKNEKQIERIEDVNEGIKISRVFDLMGWNGGEPIDVSDQETMSVEELYQEMLPKVVYVQRLARR</sequence>
<feature type="repeat" description="TPR" evidence="3">
    <location>
        <begin position="62"/>
        <end position="95"/>
    </location>
</feature>
<organism evidence="5 6">
    <name type="scientific">Terasakiella brassicae</name>
    <dbReference type="NCBI Taxonomy" id="1634917"/>
    <lineage>
        <taxon>Bacteria</taxon>
        <taxon>Pseudomonadati</taxon>
        <taxon>Pseudomonadota</taxon>
        <taxon>Alphaproteobacteria</taxon>
        <taxon>Rhodospirillales</taxon>
        <taxon>Terasakiellaceae</taxon>
        <taxon>Terasakiella</taxon>
    </lineage>
</organism>
<dbReference type="Proteomes" id="UP000632498">
    <property type="component" value="Unassembled WGS sequence"/>
</dbReference>
<feature type="signal peptide" evidence="4">
    <location>
        <begin position="1"/>
        <end position="25"/>
    </location>
</feature>
<feature type="chain" id="PRO_5036674227" description="Serine protease" evidence="4">
    <location>
        <begin position="26"/>
        <end position="502"/>
    </location>
</feature>
<dbReference type="PROSITE" id="PS50005">
    <property type="entry name" value="TPR"/>
    <property type="match status" value="1"/>
</dbReference>
<dbReference type="InterPro" id="IPR019734">
    <property type="entry name" value="TPR_rpt"/>
</dbReference>
<dbReference type="GO" id="GO:0004252">
    <property type="term" value="F:serine-type endopeptidase activity"/>
    <property type="evidence" value="ECO:0007669"/>
    <property type="project" value="InterPro"/>
</dbReference>
<keyword evidence="2" id="KW-0378">Hydrolase</keyword>
<dbReference type="PRINTS" id="PR00834">
    <property type="entry name" value="PROTEASES2C"/>
</dbReference>
<evidence type="ECO:0000313" key="5">
    <source>
        <dbReference type="EMBL" id="GGF70384.1"/>
    </source>
</evidence>
<evidence type="ECO:0008006" key="7">
    <source>
        <dbReference type="Google" id="ProtNLM"/>
    </source>
</evidence>
<evidence type="ECO:0000313" key="6">
    <source>
        <dbReference type="Proteomes" id="UP000632498"/>
    </source>
</evidence>
<evidence type="ECO:0000256" key="3">
    <source>
        <dbReference type="PROSITE-ProRule" id="PRU00339"/>
    </source>
</evidence>
<dbReference type="AlphaFoldDB" id="A0A917C4K2"/>
<keyword evidence="6" id="KW-1185">Reference proteome</keyword>
<accession>A0A917C4K2</accession>
<name>A0A917C4K2_9PROT</name>
<comment type="caution">
    <text evidence="5">The sequence shown here is derived from an EMBL/GenBank/DDBJ whole genome shotgun (WGS) entry which is preliminary data.</text>
</comment>
<dbReference type="PANTHER" id="PTHR43343:SF3">
    <property type="entry name" value="PROTEASE DO-LIKE 8, CHLOROPLASTIC"/>
    <property type="match status" value="1"/>
</dbReference>